<keyword evidence="3" id="KW-1185">Reference proteome</keyword>
<gene>
    <name evidence="2" type="ORF">H9Q77_05345</name>
</gene>
<evidence type="ECO:0000313" key="2">
    <source>
        <dbReference type="EMBL" id="QNM03527.1"/>
    </source>
</evidence>
<protein>
    <submittedName>
        <fullName evidence="2">RES family NAD+ phosphorylase</fullName>
    </submittedName>
</protein>
<dbReference type="EMBL" id="CP060633">
    <property type="protein sequence ID" value="QNM03527.1"/>
    <property type="molecule type" value="Genomic_DNA"/>
</dbReference>
<dbReference type="Pfam" id="PF08808">
    <property type="entry name" value="RES"/>
    <property type="match status" value="1"/>
</dbReference>
<dbReference type="AlphaFoldDB" id="A0A7G9FY95"/>
<name>A0A7G9FY95_9FIRM</name>
<dbReference type="InterPro" id="IPR014914">
    <property type="entry name" value="RES_dom"/>
</dbReference>
<accession>A0A7G9FY95</accession>
<proteinExistence type="predicted"/>
<dbReference type="Proteomes" id="UP000515981">
    <property type="component" value="Chromosome"/>
</dbReference>
<dbReference type="KEGG" id="ssun:H9Q77_05345"/>
<dbReference type="RefSeq" id="WP_283244806.1">
    <property type="nucleotide sequence ID" value="NZ_CP060633.1"/>
</dbReference>
<organism evidence="2 3">
    <name type="scientific">Simiaoa sunii</name>
    <dbReference type="NCBI Taxonomy" id="2763672"/>
    <lineage>
        <taxon>Bacteria</taxon>
        <taxon>Bacillati</taxon>
        <taxon>Bacillota</taxon>
        <taxon>Clostridia</taxon>
        <taxon>Lachnospirales</taxon>
        <taxon>Lachnospiraceae</taxon>
        <taxon>Simiaoa</taxon>
    </lineage>
</organism>
<reference evidence="2 3" key="1">
    <citation type="submission" date="2020-08" db="EMBL/GenBank/DDBJ databases">
        <authorList>
            <person name="Liu C."/>
            <person name="Sun Q."/>
        </authorList>
    </citation>
    <scope>NUCLEOTIDE SEQUENCE [LARGE SCALE GENOMIC DNA]</scope>
    <source>
        <strain evidence="2 3">NSJ-8</strain>
    </source>
</reference>
<sequence>MKSINKTKNDSISEQASATKEEMIEFASKYKNIEAFKDSDDETTYWFIMLFILLMYIDYNTQKLWESFAEEVKTKNRFFPESELLKKISDIAEKATCTISKGDILYRARDYTEQDFFKNDMVIALSEIMKDEFSNLEFDATDIFNESAMNIASIYLCGDEEKRRRITEKIDNLLNNKKDFYGFDKSNSDAPPNAYAKEGRANPKGISYLYTAKDIKTAILEMRPQMQKMYNIATIEIIRDAKIFDFTYSPEKNKGG</sequence>
<evidence type="ECO:0000259" key="1">
    <source>
        <dbReference type="Pfam" id="PF08808"/>
    </source>
</evidence>
<evidence type="ECO:0000313" key="3">
    <source>
        <dbReference type="Proteomes" id="UP000515981"/>
    </source>
</evidence>
<feature type="domain" description="RES" evidence="1">
    <location>
        <begin position="192"/>
        <end position="245"/>
    </location>
</feature>